<name>A0A1Y2J105_TRAC3</name>
<feature type="region of interest" description="Disordered" evidence="2">
    <location>
        <begin position="1126"/>
        <end position="1160"/>
    </location>
</feature>
<feature type="compositionally biased region" description="Polar residues" evidence="2">
    <location>
        <begin position="386"/>
        <end position="401"/>
    </location>
</feature>
<dbReference type="GO" id="GO:0000785">
    <property type="term" value="C:chromatin"/>
    <property type="evidence" value="ECO:0007669"/>
    <property type="project" value="TreeGrafter"/>
</dbReference>
<feature type="coiled-coil region" evidence="1">
    <location>
        <begin position="513"/>
        <end position="685"/>
    </location>
</feature>
<evidence type="ECO:0000313" key="4">
    <source>
        <dbReference type="EMBL" id="OSD07066.1"/>
    </source>
</evidence>
<feature type="domain" description="CAP-Gly" evidence="3">
    <location>
        <begin position="171"/>
        <end position="216"/>
    </location>
</feature>
<dbReference type="SMART" id="SM01052">
    <property type="entry name" value="CAP_GLY"/>
    <property type="match status" value="1"/>
</dbReference>
<evidence type="ECO:0000256" key="1">
    <source>
        <dbReference type="SAM" id="Coils"/>
    </source>
</evidence>
<keyword evidence="5" id="KW-1185">Reference proteome</keyword>
<dbReference type="STRING" id="1353009.A0A1Y2J105"/>
<evidence type="ECO:0000313" key="5">
    <source>
        <dbReference type="Proteomes" id="UP000193067"/>
    </source>
</evidence>
<dbReference type="PROSITE" id="PS00845">
    <property type="entry name" value="CAP_GLY_1"/>
    <property type="match status" value="1"/>
</dbReference>
<accession>A0A1Y2J105</accession>
<feature type="region of interest" description="Disordered" evidence="2">
    <location>
        <begin position="353"/>
        <end position="474"/>
    </location>
</feature>
<dbReference type="InterPro" id="IPR036859">
    <property type="entry name" value="CAP-Gly_dom_sf"/>
</dbReference>
<dbReference type="SUPFAM" id="SSF74924">
    <property type="entry name" value="Cap-Gly domain"/>
    <property type="match status" value="1"/>
</dbReference>
<dbReference type="AlphaFoldDB" id="A0A1Y2J105"/>
<feature type="region of interest" description="Disordered" evidence="2">
    <location>
        <begin position="1040"/>
        <end position="1059"/>
    </location>
</feature>
<feature type="region of interest" description="Disordered" evidence="2">
    <location>
        <begin position="949"/>
        <end position="974"/>
    </location>
</feature>
<dbReference type="PROSITE" id="PS50245">
    <property type="entry name" value="CAP_GLY_2"/>
    <property type="match status" value="1"/>
</dbReference>
<dbReference type="GO" id="GO:0000796">
    <property type="term" value="C:condensin complex"/>
    <property type="evidence" value="ECO:0007669"/>
    <property type="project" value="TreeGrafter"/>
</dbReference>
<feature type="compositionally biased region" description="Low complexity" evidence="2">
    <location>
        <begin position="70"/>
        <end position="114"/>
    </location>
</feature>
<dbReference type="GO" id="GO:0003682">
    <property type="term" value="F:chromatin binding"/>
    <property type="evidence" value="ECO:0007669"/>
    <property type="project" value="TreeGrafter"/>
</dbReference>
<feature type="compositionally biased region" description="Low complexity" evidence="2">
    <location>
        <begin position="354"/>
        <end position="377"/>
    </location>
</feature>
<feature type="compositionally biased region" description="Polar residues" evidence="2">
    <location>
        <begin position="30"/>
        <end position="43"/>
    </location>
</feature>
<feature type="compositionally biased region" description="Polar residues" evidence="2">
    <location>
        <begin position="121"/>
        <end position="136"/>
    </location>
</feature>
<feature type="compositionally biased region" description="Basic and acidic residues" evidence="2">
    <location>
        <begin position="1138"/>
        <end position="1148"/>
    </location>
</feature>
<reference evidence="4 5" key="1">
    <citation type="journal article" date="2015" name="Biotechnol. Biofuels">
        <title>Enhanced degradation of softwood versus hardwood by the white-rot fungus Pycnoporus coccineus.</title>
        <authorList>
            <person name="Couturier M."/>
            <person name="Navarro D."/>
            <person name="Chevret D."/>
            <person name="Henrissat B."/>
            <person name="Piumi F."/>
            <person name="Ruiz-Duenas F.J."/>
            <person name="Martinez A.T."/>
            <person name="Grigoriev I.V."/>
            <person name="Riley R."/>
            <person name="Lipzen A."/>
            <person name="Berrin J.G."/>
            <person name="Master E.R."/>
            <person name="Rosso M.N."/>
        </authorList>
    </citation>
    <scope>NUCLEOTIDE SEQUENCE [LARGE SCALE GENOMIC DNA]</scope>
    <source>
        <strain evidence="4 5">BRFM310</strain>
    </source>
</reference>
<dbReference type="Gene3D" id="2.30.30.190">
    <property type="entry name" value="CAP Gly-rich-like domain"/>
    <property type="match status" value="1"/>
</dbReference>
<dbReference type="PANTHER" id="PTHR43941:SF1">
    <property type="entry name" value="STRUCTURAL MAINTENANCE OF CHROMOSOMES PROTEIN 2"/>
    <property type="match status" value="1"/>
</dbReference>
<feature type="region of interest" description="Disordered" evidence="2">
    <location>
        <begin position="59"/>
        <end position="142"/>
    </location>
</feature>
<dbReference type="GO" id="GO:0000793">
    <property type="term" value="C:condensed chromosome"/>
    <property type="evidence" value="ECO:0007669"/>
    <property type="project" value="TreeGrafter"/>
</dbReference>
<evidence type="ECO:0000259" key="3">
    <source>
        <dbReference type="PROSITE" id="PS50245"/>
    </source>
</evidence>
<gene>
    <name evidence="4" type="ORF">PYCCODRAFT_1431248</name>
</gene>
<feature type="region of interest" description="Disordered" evidence="2">
    <location>
        <begin position="492"/>
        <end position="512"/>
    </location>
</feature>
<keyword evidence="1" id="KW-0175">Coiled coil</keyword>
<dbReference type="Proteomes" id="UP000193067">
    <property type="component" value="Unassembled WGS sequence"/>
</dbReference>
<dbReference type="InterPro" id="IPR000938">
    <property type="entry name" value="CAP-Gly_domain"/>
</dbReference>
<dbReference type="Pfam" id="PF01302">
    <property type="entry name" value="CAP_GLY"/>
    <property type="match status" value="1"/>
</dbReference>
<dbReference type="OrthoDB" id="2130750at2759"/>
<dbReference type="PANTHER" id="PTHR43941">
    <property type="entry name" value="STRUCTURAL MAINTENANCE OF CHROMOSOMES PROTEIN 2"/>
    <property type="match status" value="1"/>
</dbReference>
<feature type="compositionally biased region" description="Low complexity" evidence="2">
    <location>
        <begin position="450"/>
        <end position="462"/>
    </location>
</feature>
<protein>
    <recommendedName>
        <fullName evidence="3">CAP-Gly domain-containing protein</fullName>
    </recommendedName>
</protein>
<feature type="region of interest" description="Disordered" evidence="2">
    <location>
        <begin position="231"/>
        <end position="321"/>
    </location>
</feature>
<dbReference type="Gene3D" id="4.10.60.10">
    <property type="entry name" value="Zinc finger, CCHC-type"/>
    <property type="match status" value="1"/>
</dbReference>
<feature type="compositionally biased region" description="Polar residues" evidence="2">
    <location>
        <begin position="231"/>
        <end position="297"/>
    </location>
</feature>
<sequence>MSVTPGKGRVSGIPTPGKPSSIPTPGLRPRSTSSAAQRPSVSGNDDEYISRAFADAIRANDPAQHRGARASDASFASSISPSTSSSSVQTGARSLTASLARPASSASSSSAVSAGQARTPALSSGRVSTRPPSRQSDVFARSASRAGRPFDIGDNVRIESLGFEGVLRYLGEIEGKPGMWAGVELSGGFAGKGKNNGSVAGKQYFVCPPNCGVFVASTKLSAPTVGISVSRPSSVASTRSGRMTPSFSASGRMTPSAISSLGNGRKTPSISNGRITPSISNGRVTPSISNGRVTPSVTAGRKTPSIPTPTARPRPSVATARSLVTPGRPANIQANITPGSRASKYVGMTAKQLTSRAATTGSPARAAGSASPTRSTGFGSPVLPSRQLSSPTRSISGSPFNTPKALGMTRPSGIGMGMPSTTPSKSRPSLSNTPRARIPSAIAMPPPASPSSTTLSSRSVSLNGPQTPLDAPAVTDIAMNSKALQDRIADLMTSKTPSSPRPESRTSSGSTHLVELQSQVERLQARLDAAEDENRRLQARADGAEREASQRIESLVAERDQHATRVSELEAAARTAERALSERDATIEALQRAAEQASKDVEKTRAEGEARLRDVQSKLEDRDALVAQLKEAIEAREGEQSENAAVLKAKNAEIALLEARVEKAYAELEEERRELGGQVDELRRAGQETIALYEERLSVADTRRYELEDLIASLEEQLRAQARPPSPGSMARQATSAAEIDNEMLRDQVQHLQKKIATLEDMLEDTRAANERDEAAAQERVRRYKDREEAMRKELLEGRQEVERVLKAEEKARVRVEEMEEALRENTVALENARAEIETLRNEIADLEGLAATASNSAEKLAELAPRASSERAKFQEEIAELKQQLAQAQARVGGGDNASAEDIRALQEDKQTLQESLKRTQAELADERAIVEELRALANERTAELETIRKKLNRDTPVNGHESKPPSSPSSKHDLAVAREEITGLKHIVQELQKENAAAEQRCKVLEAENKLLLSETEQLREDLKVLEEDVERSLAREEAMLTGEAESSPSTPSMDDVQALQRSYKELKAKYETEVEQLRKRLADVEMKSARQVHDLNKEIGELESLIESKIYREDELEREVERLKDKLSRSQKKSSKTDLPEDPMRRPASAASTLSSTLGQTGEEVCEICERPGHDIFTCDLLKEDAAPPRMSSRVSATSSQDDLSEVICEDCEERGHNSANCPHSLDVF</sequence>
<dbReference type="GO" id="GO:0007076">
    <property type="term" value="P:mitotic chromosome condensation"/>
    <property type="evidence" value="ECO:0007669"/>
    <property type="project" value="TreeGrafter"/>
</dbReference>
<organism evidence="4 5">
    <name type="scientific">Trametes coccinea (strain BRFM310)</name>
    <name type="common">Pycnoporus coccineus</name>
    <dbReference type="NCBI Taxonomy" id="1353009"/>
    <lineage>
        <taxon>Eukaryota</taxon>
        <taxon>Fungi</taxon>
        <taxon>Dikarya</taxon>
        <taxon>Basidiomycota</taxon>
        <taxon>Agaricomycotina</taxon>
        <taxon>Agaricomycetes</taxon>
        <taxon>Polyporales</taxon>
        <taxon>Polyporaceae</taxon>
        <taxon>Trametes</taxon>
    </lineage>
</organism>
<feature type="compositionally biased region" description="Low complexity" evidence="2">
    <location>
        <begin position="434"/>
        <end position="443"/>
    </location>
</feature>
<proteinExistence type="predicted"/>
<evidence type="ECO:0000256" key="2">
    <source>
        <dbReference type="SAM" id="MobiDB-lite"/>
    </source>
</evidence>
<feature type="region of interest" description="Disordered" evidence="2">
    <location>
        <begin position="1"/>
        <end position="47"/>
    </location>
</feature>
<feature type="compositionally biased region" description="Polar residues" evidence="2">
    <location>
        <begin position="419"/>
        <end position="433"/>
    </location>
</feature>
<feature type="compositionally biased region" description="Low complexity" evidence="2">
    <location>
        <begin position="1151"/>
        <end position="1160"/>
    </location>
</feature>
<dbReference type="EMBL" id="KZ084089">
    <property type="protein sequence ID" value="OSD07066.1"/>
    <property type="molecule type" value="Genomic_DNA"/>
</dbReference>